<feature type="domain" description="Isochorismatase-like" evidence="1">
    <location>
        <begin position="8"/>
        <end position="157"/>
    </location>
</feature>
<reference evidence="2 3" key="1">
    <citation type="journal article" date="2011" name="Front. Microbiol.">
        <title>Genomic signatures of strain selection and enhancement in Bacillus atrophaeus var. globigii, a historical biowarfare simulant.</title>
        <authorList>
            <person name="Gibbons H.S."/>
            <person name="Broomall S.M."/>
            <person name="McNew L.A."/>
            <person name="Daligault H."/>
            <person name="Chapman C."/>
            <person name="Bruce D."/>
            <person name="Karavis M."/>
            <person name="Krepps M."/>
            <person name="McGregor P.A."/>
            <person name="Hong C."/>
            <person name="Park K.H."/>
            <person name="Akmal A."/>
            <person name="Feldman A."/>
            <person name="Lin J.S."/>
            <person name="Chang W.E."/>
            <person name="Higgs B.W."/>
            <person name="Demirev P."/>
            <person name="Lindquist J."/>
            <person name="Liem A."/>
            <person name="Fochler E."/>
            <person name="Read T.D."/>
            <person name="Tapia R."/>
            <person name="Johnson S."/>
            <person name="Bishop-Lilly K.A."/>
            <person name="Detter C."/>
            <person name="Han C."/>
            <person name="Sozhamannan S."/>
            <person name="Rosenzweig C.N."/>
            <person name="Skowronski E.W."/>
        </authorList>
    </citation>
    <scope>NUCLEOTIDE SEQUENCE [LARGE SCALE GENOMIC DNA]</scope>
    <source>
        <strain evidence="2 3">CC-PW-9</strain>
    </source>
</reference>
<dbReference type="Gene3D" id="3.40.50.850">
    <property type="entry name" value="Isochorismatase-like"/>
    <property type="match status" value="1"/>
</dbReference>
<proteinExistence type="predicted"/>
<dbReference type="SUPFAM" id="SSF52499">
    <property type="entry name" value="Isochorismatase-like hydrolases"/>
    <property type="match status" value="1"/>
</dbReference>
<dbReference type="Proteomes" id="UP000287996">
    <property type="component" value="Unassembled WGS sequence"/>
</dbReference>
<dbReference type="InterPro" id="IPR000868">
    <property type="entry name" value="Isochorismatase-like_dom"/>
</dbReference>
<dbReference type="Pfam" id="PF00857">
    <property type="entry name" value="Isochorismatase"/>
    <property type="match status" value="1"/>
</dbReference>
<name>A0A432ZT56_9GAMM</name>
<dbReference type="PANTHER" id="PTHR14119:SF3">
    <property type="entry name" value="ISOCHORISMATASE DOMAIN-CONTAINING PROTEIN 2"/>
    <property type="match status" value="1"/>
</dbReference>
<gene>
    <name evidence="2" type="ORF">CWI84_02835</name>
</gene>
<dbReference type="OrthoDB" id="9796958at2"/>
<dbReference type="CDD" id="cd01012">
    <property type="entry name" value="YcaC_related"/>
    <property type="match status" value="1"/>
</dbReference>
<evidence type="ECO:0000313" key="3">
    <source>
        <dbReference type="Proteomes" id="UP000287996"/>
    </source>
</evidence>
<dbReference type="InterPro" id="IPR050993">
    <property type="entry name" value="Isochorismatase_domain"/>
</dbReference>
<dbReference type="EMBL" id="PIQH01000002">
    <property type="protein sequence ID" value="RUO81063.1"/>
    <property type="molecule type" value="Genomic_DNA"/>
</dbReference>
<sequence>MLLNSNNTLVLIVDAQERILPAIHQRDGVVSRMRWLGEICDELSIPILITEQYPKGLGYTIESLTEVLSHARVVEKTHFSALREPVFREVLAEYKAKQIVIMGMETHVCVMQTALDLLAEGYQVYVPIDAVGSRRPADKEAALKRMERHGAELITTEMAPFEWLEKSGTDTFRHISRNWLK</sequence>
<evidence type="ECO:0000313" key="2">
    <source>
        <dbReference type="EMBL" id="RUO81063.1"/>
    </source>
</evidence>
<keyword evidence="2" id="KW-0378">Hydrolase</keyword>
<comment type="caution">
    <text evidence="2">The sequence shown here is derived from an EMBL/GenBank/DDBJ whole genome shotgun (WGS) entry which is preliminary data.</text>
</comment>
<evidence type="ECO:0000259" key="1">
    <source>
        <dbReference type="Pfam" id="PF00857"/>
    </source>
</evidence>
<accession>A0A432ZT56</accession>
<dbReference type="AlphaFoldDB" id="A0A432ZT56"/>
<dbReference type="PANTHER" id="PTHR14119">
    <property type="entry name" value="HYDROLASE"/>
    <property type="match status" value="1"/>
</dbReference>
<keyword evidence="3" id="KW-1185">Reference proteome</keyword>
<dbReference type="RefSeq" id="WP_126841056.1">
    <property type="nucleotide sequence ID" value="NZ_PIQH01000002.1"/>
</dbReference>
<protein>
    <submittedName>
        <fullName evidence="2">Hydrolase</fullName>
    </submittedName>
</protein>
<dbReference type="InterPro" id="IPR036380">
    <property type="entry name" value="Isochorismatase-like_sf"/>
</dbReference>
<dbReference type="GO" id="GO:0016787">
    <property type="term" value="F:hydrolase activity"/>
    <property type="evidence" value="ECO:0007669"/>
    <property type="project" value="UniProtKB-KW"/>
</dbReference>
<organism evidence="2 3">
    <name type="scientific">Idiomarina tyrosinivorans</name>
    <dbReference type="NCBI Taxonomy" id="1445662"/>
    <lineage>
        <taxon>Bacteria</taxon>
        <taxon>Pseudomonadati</taxon>
        <taxon>Pseudomonadota</taxon>
        <taxon>Gammaproteobacteria</taxon>
        <taxon>Alteromonadales</taxon>
        <taxon>Idiomarinaceae</taxon>
        <taxon>Idiomarina</taxon>
    </lineage>
</organism>